<organism evidence="3 4">
    <name type="scientific">Favolaschia claudopus</name>
    <dbReference type="NCBI Taxonomy" id="2862362"/>
    <lineage>
        <taxon>Eukaryota</taxon>
        <taxon>Fungi</taxon>
        <taxon>Dikarya</taxon>
        <taxon>Basidiomycota</taxon>
        <taxon>Agaricomycotina</taxon>
        <taxon>Agaricomycetes</taxon>
        <taxon>Agaricomycetidae</taxon>
        <taxon>Agaricales</taxon>
        <taxon>Marasmiineae</taxon>
        <taxon>Mycenaceae</taxon>
        <taxon>Favolaschia</taxon>
    </lineage>
</organism>
<dbReference type="Proteomes" id="UP001362999">
    <property type="component" value="Unassembled WGS sequence"/>
</dbReference>
<evidence type="ECO:0000313" key="3">
    <source>
        <dbReference type="EMBL" id="KAK7052087.1"/>
    </source>
</evidence>
<protein>
    <submittedName>
        <fullName evidence="3">Uncharacterized protein</fullName>
    </submittedName>
</protein>
<feature type="transmembrane region" description="Helical" evidence="2">
    <location>
        <begin position="64"/>
        <end position="86"/>
    </location>
</feature>
<keyword evidence="2" id="KW-1133">Transmembrane helix</keyword>
<feature type="transmembrane region" description="Helical" evidence="2">
    <location>
        <begin position="106"/>
        <end position="127"/>
    </location>
</feature>
<keyword evidence="2" id="KW-0812">Transmembrane</keyword>
<feature type="compositionally biased region" description="Basic and acidic residues" evidence="1">
    <location>
        <begin position="210"/>
        <end position="221"/>
    </location>
</feature>
<feature type="transmembrane region" description="Helical" evidence="2">
    <location>
        <begin position="166"/>
        <end position="191"/>
    </location>
</feature>
<accession>A0AAW0DHW3</accession>
<dbReference type="AlphaFoldDB" id="A0AAW0DHW3"/>
<gene>
    <name evidence="3" type="ORF">R3P38DRAFT_3172420</name>
</gene>
<keyword evidence="4" id="KW-1185">Reference proteome</keyword>
<feature type="region of interest" description="Disordered" evidence="1">
    <location>
        <begin position="202"/>
        <end position="221"/>
    </location>
</feature>
<evidence type="ECO:0000313" key="4">
    <source>
        <dbReference type="Proteomes" id="UP001362999"/>
    </source>
</evidence>
<sequence>MTQSFFIPLKFSRLISLFFAFVWSVVALAIGINTVVTANKDKKRIEAQVPSFAKVSLNATDVSVAGAVATIASVFVAFLSVGYIVLMIVDANTRSGVSTRTLPLQYISLSFLALWLFASAIPVSLFVNTRSAKLSVSIAGIPISDRTLQLILDALKLSTAYKDLNYLRLLAIFPWIAFVFTLVAAVVSFLASSSAHKNANADETPMVSKAEAKPRERSPAV</sequence>
<dbReference type="EMBL" id="JAWWNJ010000007">
    <property type="protein sequence ID" value="KAK7052087.1"/>
    <property type="molecule type" value="Genomic_DNA"/>
</dbReference>
<name>A0AAW0DHW3_9AGAR</name>
<keyword evidence="2" id="KW-0472">Membrane</keyword>
<proteinExistence type="predicted"/>
<feature type="transmembrane region" description="Helical" evidence="2">
    <location>
        <begin position="14"/>
        <end position="36"/>
    </location>
</feature>
<evidence type="ECO:0000256" key="1">
    <source>
        <dbReference type="SAM" id="MobiDB-lite"/>
    </source>
</evidence>
<comment type="caution">
    <text evidence="3">The sequence shown here is derived from an EMBL/GenBank/DDBJ whole genome shotgun (WGS) entry which is preliminary data.</text>
</comment>
<evidence type="ECO:0000256" key="2">
    <source>
        <dbReference type="SAM" id="Phobius"/>
    </source>
</evidence>
<reference evidence="3 4" key="1">
    <citation type="journal article" date="2024" name="J Genomics">
        <title>Draft genome sequencing and assembly of Favolaschia claudopus CIRM-BRFM 2984 isolated from oak limbs.</title>
        <authorList>
            <person name="Navarro D."/>
            <person name="Drula E."/>
            <person name="Chaduli D."/>
            <person name="Cazenave R."/>
            <person name="Ahrendt S."/>
            <person name="Wang J."/>
            <person name="Lipzen A."/>
            <person name="Daum C."/>
            <person name="Barry K."/>
            <person name="Grigoriev I.V."/>
            <person name="Favel A."/>
            <person name="Rosso M.N."/>
            <person name="Martin F."/>
        </authorList>
    </citation>
    <scope>NUCLEOTIDE SEQUENCE [LARGE SCALE GENOMIC DNA]</scope>
    <source>
        <strain evidence="3 4">CIRM-BRFM 2984</strain>
    </source>
</reference>